<dbReference type="InterPro" id="IPR038763">
    <property type="entry name" value="DHH_sf"/>
</dbReference>
<dbReference type="EC" id="3.6.1.1" evidence="8"/>
<gene>
    <name evidence="8 10" type="primary">ppaC</name>
    <name evidence="10" type="ORF">JEOPIN946_00781</name>
</gene>
<comment type="subcellular location">
    <subcellularLocation>
        <location evidence="1 8">Cytoplasm</location>
    </subcellularLocation>
</comment>
<dbReference type="PANTHER" id="PTHR47618:SF1">
    <property type="entry name" value="BIFUNCTIONAL OLIGORIBONUCLEASE AND PAP PHOSPHATASE NRNA"/>
    <property type="match status" value="1"/>
</dbReference>
<feature type="binding site" evidence="8">
    <location>
        <position position="73"/>
    </location>
    <ligand>
        <name>Mn(2+)</name>
        <dbReference type="ChEBI" id="CHEBI:29035"/>
        <label>1</label>
    </ligand>
</feature>
<dbReference type="InterPro" id="IPR022934">
    <property type="entry name" value="Mn-dep_inorganic_PyrPase"/>
</dbReference>
<evidence type="ECO:0000256" key="2">
    <source>
        <dbReference type="ARBA" id="ARBA00007350"/>
    </source>
</evidence>
<keyword evidence="4 8" id="KW-0479">Metal-binding</keyword>
<evidence type="ECO:0000313" key="11">
    <source>
        <dbReference type="Proteomes" id="UP000588186"/>
    </source>
</evidence>
<feature type="binding site" evidence="8">
    <location>
        <position position="147"/>
    </location>
    <ligand>
        <name>Mn(2+)</name>
        <dbReference type="ChEBI" id="CHEBI:29035"/>
        <label>2</label>
    </ligand>
</feature>
<keyword evidence="11" id="KW-1185">Reference proteome</keyword>
<sequence>MSIKIFGHQNPDTDSITSAIVLAELESKLGNDATAYRLGEINPETAYALNYFNIDAPELLDSVIEEDTVMLVDHNEFQQSAPGIESATILAVIDHHRVANFETNVPLYFRAEPVGCTATVLYKIFSENNIEVSRECAGLMMSAIISDTLLLKSPTTTEQDEKTLYLLSEIADVNLEVYGLEMLKAGASTKDKTAEALINGDAKTFEMDNRSVRIAQVNVVDVDELFERKDELIEAINKEIDANEYDLFTLVVTNILESDSKVLALGEHHGVIEKAFDVSLEDNMALLEGVVSRKKQVVPNIEKAFASLYE</sequence>
<keyword evidence="3 8" id="KW-0963">Cytoplasm</keyword>
<proteinExistence type="inferred from homology"/>
<feature type="binding site" evidence="8">
    <location>
        <position position="8"/>
    </location>
    <ligand>
        <name>Mn(2+)</name>
        <dbReference type="ChEBI" id="CHEBI:29035"/>
        <label>1</label>
    </ligand>
</feature>
<dbReference type="InterPro" id="IPR001667">
    <property type="entry name" value="DDH_dom"/>
</dbReference>
<dbReference type="Gene3D" id="3.10.310.20">
    <property type="entry name" value="DHHA2 domain"/>
    <property type="match status" value="1"/>
</dbReference>
<dbReference type="InterPro" id="IPR051319">
    <property type="entry name" value="Oligoribo/pAp-PDE_c-di-AMP_PDE"/>
</dbReference>
<keyword evidence="6 8" id="KW-0464">Manganese</keyword>
<evidence type="ECO:0000256" key="3">
    <source>
        <dbReference type="ARBA" id="ARBA00022490"/>
    </source>
</evidence>
<reference evidence="10 11" key="1">
    <citation type="submission" date="2020-07" db="EMBL/GenBank/DDBJ databases">
        <authorList>
            <person name="Criscuolo A."/>
        </authorList>
    </citation>
    <scope>NUCLEOTIDE SEQUENCE [LARGE SCALE GENOMIC DNA]</scope>
    <source>
        <strain evidence="10">CIP107946</strain>
    </source>
</reference>
<feature type="binding site" evidence="8">
    <location>
        <position position="12"/>
    </location>
    <ligand>
        <name>Mn(2+)</name>
        <dbReference type="ChEBI" id="CHEBI:29035"/>
        <label>1</label>
    </ligand>
</feature>
<dbReference type="NCBIfam" id="NF003877">
    <property type="entry name" value="PRK05427.1"/>
    <property type="match status" value="1"/>
</dbReference>
<dbReference type="GO" id="GO:0005737">
    <property type="term" value="C:cytoplasm"/>
    <property type="evidence" value="ECO:0007669"/>
    <property type="project" value="UniProtKB-SubCell"/>
</dbReference>
<evidence type="ECO:0000256" key="1">
    <source>
        <dbReference type="ARBA" id="ARBA00004496"/>
    </source>
</evidence>
<dbReference type="AlphaFoldDB" id="A0A6V7R984"/>
<dbReference type="Pfam" id="PF01368">
    <property type="entry name" value="DHH"/>
    <property type="match status" value="1"/>
</dbReference>
<dbReference type="Pfam" id="PF02833">
    <property type="entry name" value="DHHA2"/>
    <property type="match status" value="1"/>
</dbReference>
<dbReference type="Gene3D" id="3.90.1640.10">
    <property type="entry name" value="inorganic pyrophosphatase (n-terminal core)"/>
    <property type="match status" value="1"/>
</dbReference>
<dbReference type="EMBL" id="CAJEWB010000007">
    <property type="protein sequence ID" value="CAD2073989.1"/>
    <property type="molecule type" value="Genomic_DNA"/>
</dbReference>
<evidence type="ECO:0000259" key="9">
    <source>
        <dbReference type="SMART" id="SM01131"/>
    </source>
</evidence>
<comment type="cofactor">
    <cofactor evidence="8">
        <name>Mn(2+)</name>
        <dbReference type="ChEBI" id="CHEBI:29035"/>
    </cofactor>
    <text evidence="8">Binds 2 manganese ions per subunit.</text>
</comment>
<dbReference type="HAMAP" id="MF_00207">
    <property type="entry name" value="PPase_C"/>
    <property type="match status" value="1"/>
</dbReference>
<feature type="binding site" evidence="8">
    <location>
        <position position="73"/>
    </location>
    <ligand>
        <name>Mn(2+)</name>
        <dbReference type="ChEBI" id="CHEBI:29035"/>
        <label>2</label>
    </ligand>
</feature>
<evidence type="ECO:0000256" key="8">
    <source>
        <dbReference type="HAMAP-Rule" id="MF_00207"/>
    </source>
</evidence>
<accession>A0A6V7R984</accession>
<dbReference type="InterPro" id="IPR004097">
    <property type="entry name" value="DHHA2"/>
</dbReference>
<protein>
    <recommendedName>
        <fullName evidence="8">Probable manganese-dependent inorganic pyrophosphatase</fullName>
        <ecNumber evidence="8">3.6.1.1</ecNumber>
    </recommendedName>
    <alternativeName>
        <fullName evidence="8">Pyrophosphate phospho-hydrolase</fullName>
        <shortName evidence="8">PPase</shortName>
    </alternativeName>
</protein>
<dbReference type="Proteomes" id="UP000588186">
    <property type="component" value="Unassembled WGS sequence"/>
</dbReference>
<dbReference type="GO" id="GO:0030145">
    <property type="term" value="F:manganese ion binding"/>
    <property type="evidence" value="ECO:0007669"/>
    <property type="project" value="UniProtKB-UniRule"/>
</dbReference>
<feature type="binding site" evidence="8">
    <location>
        <position position="95"/>
    </location>
    <ligand>
        <name>Mn(2+)</name>
        <dbReference type="ChEBI" id="CHEBI:29035"/>
        <label>2</label>
    </ligand>
</feature>
<evidence type="ECO:0000313" key="10">
    <source>
        <dbReference type="EMBL" id="CAD2073989.1"/>
    </source>
</evidence>
<comment type="catalytic activity">
    <reaction evidence="7 8">
        <text>diphosphate + H2O = 2 phosphate + H(+)</text>
        <dbReference type="Rhea" id="RHEA:24576"/>
        <dbReference type="ChEBI" id="CHEBI:15377"/>
        <dbReference type="ChEBI" id="CHEBI:15378"/>
        <dbReference type="ChEBI" id="CHEBI:33019"/>
        <dbReference type="ChEBI" id="CHEBI:43474"/>
        <dbReference type="EC" id="3.6.1.1"/>
    </reaction>
</comment>
<keyword evidence="5 8" id="KW-0378">Hydrolase</keyword>
<evidence type="ECO:0000256" key="5">
    <source>
        <dbReference type="ARBA" id="ARBA00022801"/>
    </source>
</evidence>
<name>A0A6V7R984_9BACL</name>
<dbReference type="FunFam" id="3.90.1640.10:FF:000001">
    <property type="entry name" value="Probable manganese-dependent inorganic pyrophosphatase"/>
    <property type="match status" value="1"/>
</dbReference>
<feature type="domain" description="DHHA2" evidence="9">
    <location>
        <begin position="179"/>
        <end position="305"/>
    </location>
</feature>
<dbReference type="FunFam" id="3.10.310.20:FF:000001">
    <property type="entry name" value="Probable manganese-dependent inorganic pyrophosphatase"/>
    <property type="match status" value="1"/>
</dbReference>
<dbReference type="PANTHER" id="PTHR47618">
    <property type="entry name" value="BIFUNCTIONAL OLIGORIBONUCLEASE AND PAP PHOSPHATASE NRNA"/>
    <property type="match status" value="1"/>
</dbReference>
<organism evidence="10 11">
    <name type="scientific">Phocicoccus pinnipedialis</name>
    <dbReference type="NCBI Taxonomy" id="110845"/>
    <lineage>
        <taxon>Bacteria</taxon>
        <taxon>Bacillati</taxon>
        <taxon>Bacillota</taxon>
        <taxon>Bacilli</taxon>
        <taxon>Bacillales</taxon>
        <taxon>Salinicoccaceae</taxon>
        <taxon>Phocicoccus</taxon>
    </lineage>
</organism>
<dbReference type="SMART" id="SM01131">
    <property type="entry name" value="DHHA2"/>
    <property type="match status" value="1"/>
</dbReference>
<comment type="caution">
    <text evidence="10">The sequence shown here is derived from an EMBL/GenBank/DDBJ whole genome shotgun (WGS) entry which is preliminary data.</text>
</comment>
<evidence type="ECO:0000256" key="6">
    <source>
        <dbReference type="ARBA" id="ARBA00023211"/>
    </source>
</evidence>
<dbReference type="InterPro" id="IPR038222">
    <property type="entry name" value="DHHA2_dom_sf"/>
</dbReference>
<comment type="similarity">
    <text evidence="2 8">Belongs to the PPase class C family.</text>
</comment>
<dbReference type="GO" id="GO:0004427">
    <property type="term" value="F:inorganic diphosphate phosphatase activity"/>
    <property type="evidence" value="ECO:0007669"/>
    <property type="project" value="UniProtKB-UniRule"/>
</dbReference>
<evidence type="ECO:0000256" key="4">
    <source>
        <dbReference type="ARBA" id="ARBA00022723"/>
    </source>
</evidence>
<feature type="binding site" evidence="8">
    <location>
        <position position="14"/>
    </location>
    <ligand>
        <name>Mn(2+)</name>
        <dbReference type="ChEBI" id="CHEBI:29035"/>
        <label>2</label>
    </ligand>
</feature>
<dbReference type="SUPFAM" id="SSF64182">
    <property type="entry name" value="DHH phosphoesterases"/>
    <property type="match status" value="1"/>
</dbReference>
<evidence type="ECO:0000256" key="7">
    <source>
        <dbReference type="ARBA" id="ARBA00047820"/>
    </source>
</evidence>
<dbReference type="RefSeq" id="WP_186077044.1">
    <property type="nucleotide sequence ID" value="NZ_CAJEWB010000007.1"/>
</dbReference>